<keyword evidence="2" id="KW-1185">Reference proteome</keyword>
<dbReference type="EMBL" id="KV453909">
    <property type="protein sequence ID" value="ODV81357.1"/>
    <property type="molecule type" value="Genomic_DNA"/>
</dbReference>
<organism evidence="1 2">
    <name type="scientific">Suhomyces tanzawaensis NRRL Y-17324</name>
    <dbReference type="NCBI Taxonomy" id="984487"/>
    <lineage>
        <taxon>Eukaryota</taxon>
        <taxon>Fungi</taxon>
        <taxon>Dikarya</taxon>
        <taxon>Ascomycota</taxon>
        <taxon>Saccharomycotina</taxon>
        <taxon>Pichiomycetes</taxon>
        <taxon>Debaryomycetaceae</taxon>
        <taxon>Suhomyces</taxon>
    </lineage>
</organism>
<accession>A0A1E4SPK8</accession>
<reference evidence="2" key="1">
    <citation type="submission" date="2016-05" db="EMBL/GenBank/DDBJ databases">
        <title>Comparative genomics of biotechnologically important yeasts.</title>
        <authorList>
            <consortium name="DOE Joint Genome Institute"/>
            <person name="Riley R."/>
            <person name="Haridas S."/>
            <person name="Wolfe K.H."/>
            <person name="Lopes M.R."/>
            <person name="Hittinger C.T."/>
            <person name="Goker M."/>
            <person name="Salamov A."/>
            <person name="Wisecaver J."/>
            <person name="Long T.M."/>
            <person name="Aerts A.L."/>
            <person name="Barry K."/>
            <person name="Choi C."/>
            <person name="Clum A."/>
            <person name="Coughlan A.Y."/>
            <person name="Deshpande S."/>
            <person name="Douglass A.P."/>
            <person name="Hanson S.J."/>
            <person name="Klenk H.-P."/>
            <person name="Labutti K."/>
            <person name="Lapidus A."/>
            <person name="Lindquist E."/>
            <person name="Lipzen A."/>
            <person name="Meier-Kolthoff J.P."/>
            <person name="Ohm R.A."/>
            <person name="Otillar R.P."/>
            <person name="Pangilinan J."/>
            <person name="Peng Y."/>
            <person name="Rokas A."/>
            <person name="Rosa C.A."/>
            <person name="Scheuner C."/>
            <person name="Sibirny A.A."/>
            <person name="Slot J.C."/>
            <person name="Stielow J.B."/>
            <person name="Sun H."/>
            <person name="Kurtzman C.P."/>
            <person name="Blackwell M."/>
            <person name="Grigoriev I.V."/>
            <person name="Jeffries T.W."/>
        </authorList>
    </citation>
    <scope>NUCLEOTIDE SEQUENCE [LARGE SCALE GENOMIC DNA]</scope>
    <source>
        <strain evidence="2">NRRL Y-17324</strain>
    </source>
</reference>
<dbReference type="GeneID" id="30981218"/>
<dbReference type="RefSeq" id="XP_020066479.1">
    <property type="nucleotide sequence ID" value="XM_020207081.1"/>
</dbReference>
<gene>
    <name evidence="1" type="ORF">CANTADRAFT_24334</name>
</gene>
<dbReference type="Proteomes" id="UP000094285">
    <property type="component" value="Unassembled WGS sequence"/>
</dbReference>
<sequence>MCISSEIIVVSENIRRADVSGPNAALLCPSLYLSLEARARTLSQPCQDRKCRLEKTGEDAPVPVLEGSLSKAEEVGSSVGDPTGSFGVLRWVDWI</sequence>
<evidence type="ECO:0000313" key="1">
    <source>
        <dbReference type="EMBL" id="ODV81357.1"/>
    </source>
</evidence>
<dbReference type="AlphaFoldDB" id="A0A1E4SPK8"/>
<name>A0A1E4SPK8_9ASCO</name>
<evidence type="ECO:0000313" key="2">
    <source>
        <dbReference type="Proteomes" id="UP000094285"/>
    </source>
</evidence>
<proteinExistence type="predicted"/>
<protein>
    <submittedName>
        <fullName evidence="1">Uncharacterized protein</fullName>
    </submittedName>
</protein>